<accession>D4BKC8</accession>
<dbReference type="eggNOG" id="ENOG5031RKZ">
    <property type="taxonomic scope" value="Bacteria"/>
</dbReference>
<dbReference type="AlphaFoldDB" id="D4BKC8"/>
<sequence length="91" mass="10792">MAMTNAERQARYRRNTRERREDYTARLNTEILFGAKSALKRLALHHGLSQREMLEQLITQADDALRQSMNDEECDRYLDLTLEPLRININK</sequence>
<reference evidence="2 3" key="1">
    <citation type="submission" date="2010-02" db="EMBL/GenBank/DDBJ databases">
        <authorList>
            <person name="Weinstock G."/>
            <person name="Sodergren E."/>
            <person name="Clifton S."/>
            <person name="Fulton L."/>
            <person name="Fulton B."/>
            <person name="Courtney L."/>
            <person name="Fronick C."/>
            <person name="Harrison M."/>
            <person name="Strong C."/>
            <person name="Farmer C."/>
            <person name="Delahaunty K."/>
            <person name="Markovic C."/>
            <person name="Hall O."/>
            <person name="Minx P."/>
            <person name="Tomlinson C."/>
            <person name="Mitreva M."/>
            <person name="Nelson J."/>
            <person name="Hou S."/>
            <person name="Wollam A."/>
            <person name="Pepin K.H."/>
            <person name="Johnson M."/>
            <person name="Bhonagiri V."/>
            <person name="Zhang X."/>
            <person name="Suruliraj S."/>
            <person name="Warren W."/>
            <person name="Chinwalla A."/>
            <person name="Mardis E.R."/>
            <person name="Wilson R.K."/>
        </authorList>
    </citation>
    <scope>NUCLEOTIDE SEQUENCE [LARGE SCALE GENOMIC DNA]</scope>
    <source>
        <strain evidence="2 3">ATCC 29220</strain>
    </source>
</reference>
<gene>
    <name evidence="2" type="ORF">CIT292_11005</name>
</gene>
<evidence type="ECO:0000256" key="1">
    <source>
        <dbReference type="SAM" id="MobiDB-lite"/>
    </source>
</evidence>
<comment type="caution">
    <text evidence="2">The sequence shown here is derived from an EMBL/GenBank/DDBJ whole genome shotgun (WGS) entry which is preliminary data.</text>
</comment>
<proteinExistence type="predicted"/>
<feature type="region of interest" description="Disordered" evidence="1">
    <location>
        <begin position="1"/>
        <end position="20"/>
    </location>
</feature>
<evidence type="ECO:0000313" key="2">
    <source>
        <dbReference type="EMBL" id="EFE05625.1"/>
    </source>
</evidence>
<name>D4BKC8_9ENTR</name>
<dbReference type="EMBL" id="ABWL02000030">
    <property type="protein sequence ID" value="EFE05625.1"/>
    <property type="molecule type" value="Genomic_DNA"/>
</dbReference>
<dbReference type="RefSeq" id="WP_006688146.1">
    <property type="nucleotide sequence ID" value="NZ_GG730303.1"/>
</dbReference>
<organism evidence="2 3">
    <name type="scientific">Citrobacter youngae ATCC 29220</name>
    <dbReference type="NCBI Taxonomy" id="500640"/>
    <lineage>
        <taxon>Bacteria</taxon>
        <taxon>Pseudomonadati</taxon>
        <taxon>Pseudomonadota</taxon>
        <taxon>Gammaproteobacteria</taxon>
        <taxon>Enterobacterales</taxon>
        <taxon>Enterobacteriaceae</taxon>
        <taxon>Citrobacter</taxon>
        <taxon>Citrobacter freundii complex</taxon>
    </lineage>
</organism>
<protein>
    <recommendedName>
        <fullName evidence="4">Protein CopB</fullName>
    </recommendedName>
</protein>
<evidence type="ECO:0008006" key="4">
    <source>
        <dbReference type="Google" id="ProtNLM"/>
    </source>
</evidence>
<dbReference type="HOGENOM" id="CLU_189230_0_0_6"/>
<evidence type="ECO:0000313" key="3">
    <source>
        <dbReference type="Proteomes" id="UP000003880"/>
    </source>
</evidence>
<dbReference type="Proteomes" id="UP000003880">
    <property type="component" value="Unassembled WGS sequence"/>
</dbReference>